<keyword evidence="3" id="KW-1185">Reference proteome</keyword>
<feature type="compositionally biased region" description="Basic and acidic residues" evidence="1">
    <location>
        <begin position="22"/>
        <end position="34"/>
    </location>
</feature>
<reference evidence="2 3" key="1">
    <citation type="submission" date="2024-01" db="EMBL/GenBank/DDBJ databases">
        <title>The genomes of 5 underutilized Papilionoideae crops provide insights into root nodulation and disease resistanc.</title>
        <authorList>
            <person name="Jiang F."/>
        </authorList>
    </citation>
    <scope>NUCLEOTIDE SEQUENCE [LARGE SCALE GENOMIC DNA]</scope>
    <source>
        <strain evidence="2">LVBAO_FW01</strain>
        <tissue evidence="2">Leaves</tissue>
    </source>
</reference>
<dbReference type="Proteomes" id="UP001367508">
    <property type="component" value="Unassembled WGS sequence"/>
</dbReference>
<evidence type="ECO:0000313" key="3">
    <source>
        <dbReference type="Proteomes" id="UP001367508"/>
    </source>
</evidence>
<name>A0AAN9PGS8_CANGL</name>
<accession>A0AAN9PGS8</accession>
<dbReference type="EMBL" id="JAYMYQ010000069">
    <property type="protein sequence ID" value="KAK7296462.1"/>
    <property type="molecule type" value="Genomic_DNA"/>
</dbReference>
<evidence type="ECO:0000256" key="1">
    <source>
        <dbReference type="SAM" id="MobiDB-lite"/>
    </source>
</evidence>
<gene>
    <name evidence="2" type="ORF">VNO77_50172</name>
</gene>
<feature type="region of interest" description="Disordered" evidence="1">
    <location>
        <begin position="1"/>
        <end position="82"/>
    </location>
</feature>
<protein>
    <submittedName>
        <fullName evidence="2">Uncharacterized protein</fullName>
    </submittedName>
</protein>
<dbReference type="AlphaFoldDB" id="A0AAN9PGS8"/>
<comment type="caution">
    <text evidence="2">The sequence shown here is derived from an EMBL/GenBank/DDBJ whole genome shotgun (WGS) entry which is preliminary data.</text>
</comment>
<organism evidence="2 3">
    <name type="scientific">Canavalia gladiata</name>
    <name type="common">Sword bean</name>
    <name type="synonym">Dolichos gladiatus</name>
    <dbReference type="NCBI Taxonomy" id="3824"/>
    <lineage>
        <taxon>Eukaryota</taxon>
        <taxon>Viridiplantae</taxon>
        <taxon>Streptophyta</taxon>
        <taxon>Embryophyta</taxon>
        <taxon>Tracheophyta</taxon>
        <taxon>Spermatophyta</taxon>
        <taxon>Magnoliopsida</taxon>
        <taxon>eudicotyledons</taxon>
        <taxon>Gunneridae</taxon>
        <taxon>Pentapetalae</taxon>
        <taxon>rosids</taxon>
        <taxon>fabids</taxon>
        <taxon>Fabales</taxon>
        <taxon>Fabaceae</taxon>
        <taxon>Papilionoideae</taxon>
        <taxon>50 kb inversion clade</taxon>
        <taxon>NPAAA clade</taxon>
        <taxon>indigoferoid/millettioid clade</taxon>
        <taxon>Phaseoleae</taxon>
        <taxon>Canavalia</taxon>
    </lineage>
</organism>
<proteinExistence type="predicted"/>
<evidence type="ECO:0000313" key="2">
    <source>
        <dbReference type="EMBL" id="KAK7296462.1"/>
    </source>
</evidence>
<sequence length="82" mass="8929">MRLGRTPRVGSRAPGHYYHGYYRPEPKEGKERTKARSSLAIHSEGGWGSTSFMTHGPKPAGSSPEPVEVPHADPPALRSAIH</sequence>